<accession>A0A8S1ISE8</accession>
<dbReference type="Proteomes" id="UP000708148">
    <property type="component" value="Unassembled WGS sequence"/>
</dbReference>
<evidence type="ECO:0000313" key="3">
    <source>
        <dbReference type="Proteomes" id="UP000708148"/>
    </source>
</evidence>
<dbReference type="PANTHER" id="PTHR47569:SF2">
    <property type="entry name" value="NO-ASSOCIATED PROTEIN 1, CHLOROPLASTIC_MITOCHONDRIAL"/>
    <property type="match status" value="1"/>
</dbReference>
<organism evidence="2 3">
    <name type="scientific">Ostreobium quekettii</name>
    <dbReference type="NCBI Taxonomy" id="121088"/>
    <lineage>
        <taxon>Eukaryota</taxon>
        <taxon>Viridiplantae</taxon>
        <taxon>Chlorophyta</taxon>
        <taxon>core chlorophytes</taxon>
        <taxon>Ulvophyceae</taxon>
        <taxon>TCBD clade</taxon>
        <taxon>Bryopsidales</taxon>
        <taxon>Ostreobineae</taxon>
        <taxon>Ostreobiaceae</taxon>
        <taxon>Ostreobium</taxon>
    </lineage>
</organism>
<dbReference type="AlphaFoldDB" id="A0A8S1ISE8"/>
<dbReference type="GO" id="GO:0003924">
    <property type="term" value="F:GTPase activity"/>
    <property type="evidence" value="ECO:0007669"/>
    <property type="project" value="InterPro"/>
</dbReference>
<dbReference type="EMBL" id="CAJHUC010000705">
    <property type="protein sequence ID" value="CAD7697732.1"/>
    <property type="molecule type" value="Genomic_DNA"/>
</dbReference>
<keyword evidence="3" id="KW-1185">Reference proteome</keyword>
<dbReference type="PANTHER" id="PTHR47569">
    <property type="entry name" value="NO-ASSOCIATED PROTEIN 1, CHLOROPLASTIC/MITOCHONDRIAL"/>
    <property type="match status" value="1"/>
</dbReference>
<sequence length="183" mass="20003">MQPALTGSSRDCVEFRPSSAGLGPPGGGASSSAGLLSTKCKRRCRALSIVRLRARGPSQEGHSQHLSHSFSDDELELTVEDSRKVFCYGCGVKLQTTQPGEMGYIEPEKYATKLEHRQYTQMLCERCISLCHGKMVPAVDDRHQKNLSFASSIDATSEKEPAPKVLIAPEELRRQLKASLTAP</sequence>
<comment type="caution">
    <text evidence="2">The sequence shown here is derived from an EMBL/GenBank/DDBJ whole genome shotgun (WGS) entry which is preliminary data.</text>
</comment>
<protein>
    <submittedName>
        <fullName evidence="2">Uncharacterized protein</fullName>
    </submittedName>
</protein>
<gene>
    <name evidence="2" type="ORF">OSTQU699_LOCUS3093</name>
</gene>
<name>A0A8S1ISE8_9CHLO</name>
<evidence type="ECO:0000256" key="1">
    <source>
        <dbReference type="SAM" id="MobiDB-lite"/>
    </source>
</evidence>
<dbReference type="InterPro" id="IPR044229">
    <property type="entry name" value="NOA1"/>
</dbReference>
<feature type="region of interest" description="Disordered" evidence="1">
    <location>
        <begin position="1"/>
        <end position="34"/>
    </location>
</feature>
<evidence type="ECO:0000313" key="2">
    <source>
        <dbReference type="EMBL" id="CAD7697732.1"/>
    </source>
</evidence>
<reference evidence="2" key="1">
    <citation type="submission" date="2020-12" db="EMBL/GenBank/DDBJ databases">
        <authorList>
            <person name="Iha C."/>
        </authorList>
    </citation>
    <scope>NUCLEOTIDE SEQUENCE</scope>
</reference>
<proteinExistence type="predicted"/>